<gene>
    <name evidence="1" type="ORF">COT71_03680</name>
</gene>
<comment type="caution">
    <text evidence="1">The sequence shown here is derived from an EMBL/GenBank/DDBJ whole genome shotgun (WGS) entry which is preliminary data.</text>
</comment>
<reference evidence="2" key="1">
    <citation type="submission" date="2017-09" db="EMBL/GenBank/DDBJ databases">
        <title>Depth-based differentiation of microbial function through sediment-hosted aquifers and enrichment of novel symbionts in the deep terrestrial subsurface.</title>
        <authorList>
            <person name="Probst A.J."/>
            <person name="Ladd B."/>
            <person name="Jarett J.K."/>
            <person name="Geller-Mcgrath D.E."/>
            <person name="Sieber C.M.K."/>
            <person name="Emerson J.B."/>
            <person name="Anantharaman K."/>
            <person name="Thomas B.C."/>
            <person name="Malmstrom R."/>
            <person name="Stieglmeier M."/>
            <person name="Klingl A."/>
            <person name="Woyke T."/>
            <person name="Ryan C.M."/>
            <person name="Banfield J.F."/>
        </authorList>
    </citation>
    <scope>NUCLEOTIDE SEQUENCE [LARGE SCALE GENOMIC DNA]</scope>
</reference>
<dbReference type="EMBL" id="PEZP01000041">
    <property type="protein sequence ID" value="PIT97887.1"/>
    <property type="molecule type" value="Genomic_DNA"/>
</dbReference>
<dbReference type="Proteomes" id="UP000230731">
    <property type="component" value="Unassembled WGS sequence"/>
</dbReference>
<evidence type="ECO:0000313" key="2">
    <source>
        <dbReference type="Proteomes" id="UP000230731"/>
    </source>
</evidence>
<sequence>MHTVQTKHNIQTPLEHAIWQTVRYFDAFALPVTSVQIWRGLVRLKGQPPLAGVRLAAVAEALQTSPYLRARLVSCWGYWAPAAAGRNNAELRQYVRARLRRHVLAQHKWRRLRRISRLMVAVPFVRMVGGSGSLALFNTTWMSDLDVYIVARAGRIWTARLLLLLTMQLLGCRRTYGEAHAPDKVCLNHYVTDRNLVMAPDNRSLYTAQQYRRMTLIWGESMWRRWQTANDSWLAEQLAADPASLFLPGIQAVRLPAAIERLKRMAEGWLLEFPGDWLERRAEGMQRRAVERHTRPGQRGRVVLSAGELAFHPDNRAPEILRHFSPSDQLAF</sequence>
<organism evidence="1 2">
    <name type="scientific">Candidatus Andersenbacteria bacterium CG10_big_fil_rev_8_21_14_0_10_54_11</name>
    <dbReference type="NCBI Taxonomy" id="1974485"/>
    <lineage>
        <taxon>Bacteria</taxon>
        <taxon>Candidatus Anderseniibacteriota</taxon>
    </lineage>
</organism>
<evidence type="ECO:0008006" key="3">
    <source>
        <dbReference type="Google" id="ProtNLM"/>
    </source>
</evidence>
<accession>A0A2M6WYQ6</accession>
<name>A0A2M6WYQ6_9BACT</name>
<proteinExistence type="predicted"/>
<evidence type="ECO:0000313" key="1">
    <source>
        <dbReference type="EMBL" id="PIT97887.1"/>
    </source>
</evidence>
<dbReference type="AlphaFoldDB" id="A0A2M6WYQ6"/>
<protein>
    <recommendedName>
        <fullName evidence="3">Nucleotidyltransferase</fullName>
    </recommendedName>
</protein>